<protein>
    <submittedName>
        <fullName evidence="1">Uncharacterized protein</fullName>
    </submittedName>
</protein>
<sequence length="169" mass="18376">MFPVPHFRELGLESLKVPGLDLQQCGLQVWCWLVSTVGWFTLCVCGAVARLCVRGYETEGWFLCCVVWVGYWRHEPVVCSHVVASFLSDSCFATGCGLCVVTRWLGFYPLSPATLCGWVAGEACSLGVTVIGRTSGAVLVLLSLLSSEICANCSSQVLASFVWLAKALW</sequence>
<dbReference type="AlphaFoldDB" id="A0A843WML0"/>
<accession>A0A843WML0</accession>
<comment type="caution">
    <text evidence="1">The sequence shown here is derived from an EMBL/GenBank/DDBJ whole genome shotgun (WGS) entry which is preliminary data.</text>
</comment>
<proteinExistence type="predicted"/>
<reference evidence="1" key="1">
    <citation type="submission" date="2017-07" db="EMBL/GenBank/DDBJ databases">
        <title>Taro Niue Genome Assembly and Annotation.</title>
        <authorList>
            <person name="Atibalentja N."/>
            <person name="Keating K."/>
            <person name="Fields C.J."/>
        </authorList>
    </citation>
    <scope>NUCLEOTIDE SEQUENCE</scope>
    <source>
        <strain evidence="1">Niue_2</strain>
        <tissue evidence="1">Leaf</tissue>
    </source>
</reference>
<name>A0A843WML0_COLES</name>
<dbReference type="Proteomes" id="UP000652761">
    <property type="component" value="Unassembled WGS sequence"/>
</dbReference>
<evidence type="ECO:0000313" key="1">
    <source>
        <dbReference type="EMBL" id="MQM03960.1"/>
    </source>
</evidence>
<dbReference type="EMBL" id="NMUH01003128">
    <property type="protein sequence ID" value="MQM03960.1"/>
    <property type="molecule type" value="Genomic_DNA"/>
</dbReference>
<gene>
    <name evidence="1" type="ORF">Taro_036749</name>
</gene>
<organism evidence="1 2">
    <name type="scientific">Colocasia esculenta</name>
    <name type="common">Wild taro</name>
    <name type="synonym">Arum esculentum</name>
    <dbReference type="NCBI Taxonomy" id="4460"/>
    <lineage>
        <taxon>Eukaryota</taxon>
        <taxon>Viridiplantae</taxon>
        <taxon>Streptophyta</taxon>
        <taxon>Embryophyta</taxon>
        <taxon>Tracheophyta</taxon>
        <taxon>Spermatophyta</taxon>
        <taxon>Magnoliopsida</taxon>
        <taxon>Liliopsida</taxon>
        <taxon>Araceae</taxon>
        <taxon>Aroideae</taxon>
        <taxon>Colocasieae</taxon>
        <taxon>Colocasia</taxon>
    </lineage>
</organism>
<evidence type="ECO:0000313" key="2">
    <source>
        <dbReference type="Proteomes" id="UP000652761"/>
    </source>
</evidence>
<keyword evidence="2" id="KW-1185">Reference proteome</keyword>